<sequence>MSAKWRALQHRHRYTYNAVVFPNSYTESLLAALQTNPSSKFYAELNHLVSLNSIYSQINHAKKLASSFNDFLSNANSSKHQHQHEDSIREASRFYLELLFLENSQPLHKTLVSSLSKSQHHHSLIRASFHALFLEYAGQHEERRQKKKNRFFCASRVALSVLGLPRLGYLADVIEECALIVAYDVVWSLNSVVSETKDWARPSPIVMEQCQEALSCLYYLFQRFPSQLTDSNILEASLTVILSVLNSIAFSRDCFVAAGVCFFAALQVCLNPQQLALFIIRGIFNRITVNSVVSVNELRNVIDKVPYKGDLCDEIANFAVLSRLCLIRGVLTAVSRDVLNTRFDVERESDDGGGGGGNCVMTILYDGILPELCEYCENPSDSHFNFHALTVLQICLQQIKTSVLANISDPSGDYELITEDMGARIMRIIWNNLEDPLSQTVRQVHLVFDLFLDIQSSLCWSEGGERIKSFLQKITSYLLCLGPRCKGRYVPLASLTRRLGAKTMLEMSPDLLYETIQAYVDDDVCCAVTTFLKSFLEYLRDECWSSEGIANGYAVYRGNCLPPLLYGLGSGLSKLRSNLNTYALPVILEVDVDSIFTMLAFISIGPNGAENGLLYQETGLSNMELKVEQQVAILVSLFKVSRLLALIEGDIDWCKKNGVQDKEGGLGSDRFSCNALVCIKGIEVEVPVEWLVLALTHVDESLRVDAAESLFLNPKTSSLPSHLELTLMKEAVPLNMRCCSTAFQMKWSSLFRKFFSRVRTALERQFKQGSWQPLVYHGNTEVRFLNGSEETTVNRADDLFHFMRWFSSFLFFSCYPSAPYKRKIMAMDLFLIMLNVWSIVPSDQEDCRSLTPESCLYPYNKGITLPGSTLLLVGSIVDSWDRLRENSFRILLHFPTPLPGISSEGMVQKVIAWAKILVCSPRVRESDAGSLTLRFIFRKYVLELGWIVNVSINLVCFCSQPELASGDDQTGKSRHPVIEYMKSLIDWLNVTVEEGERDLPEACKNSFVHGVLLALRYTFEELDWNSDVVLTSFLEMRYLLEKLLELIMRITSLALWVVSADAWYLPEDMDEMVDDDNFLFEVSNDVDVQAHSSDHEDESSKVVQDARPSDQIVMVGCWLAMKEVSLLLGTIIRKIPLPSSGASDTLESGVPRSDADSSLMTESDAMLDVKQLEKIGSHFLEVLLKMKHNGAIDKTRAGFTALCNRLLCSNDPTLCKLTESWMEQLMERTVAKGQIVDDLLRRSAGIPAAFTALFLSEPEGAPKKLLPRALRWLIDVANGSLLNPNETNGTNGDSCIILSTKRNQGTKSAMQPEIIESEKTSKIRHEGLVPTVHAFNVLRAAFNDTNLATDTSGFSAEALIISIRSFSSPYWEVRNSACLAYTALVRRMIGFLNIQKRESVRRALSGLEFFHRYPSLHTFVFNELKVATEMLGDVSSGHSESDLANVVHPSLCPLLILLSRLKPSTIASETGDELDPFLFMPFIRKCSTQSNLRVRVLASRALTGLVSNEKLPIVLHNIASELPFVENQLAESSVSSISLHMTLGSHHASFNSIHGMLLQLISLLDMNCRNLADFSKKDQILGDLIQVLVARSCIGSPRWCPCPILNTSFLRVLDHMLSIARTFSMSKKFYAIRNLLLKSSTECLDVEASYGLSYYDPTIAELREQAAMSYFSCVFQASKEVPEEFQMPRRCPTLDSKLLKIPEMENPFAGLQERLIRSLSDTSYEVRVTTLKWLLKFVKAIESGSEVHDLSSGEIMIIKNWTKTSLHETMIKLLDSEKNNRCTYYILRILFAWNLLQFQKHGDDKCTQTFYIGGMDYDSLFQFWDKLISLYKLTRHSKTRETLICCMGVCVKQFSGLFMSIVGLRIYDEHCQFDTLERSARLYDCIIFFTSLIKQHGASSEPVSMRKAAAESVIASGLLEQAVVIDSSVLNNQIPRKDLHSHFEPNEAVNMYAHQILDIWFTCIQLLEDEDDGIRQRLALDVQKCFTLERCGRCSHAGKVPNQVEKVIALCFDHLSSTFGLWIEYFDYLSQWVLNAASYAIPKGDLVRRVFDKEIDNHHEEKLLLSQICCSHLENLPVSKSWAVNFSDKEGMRSYLHDCRHRFCHQLISFAKDHVEKQGGADWIGGVGNHKDAFLPLYANLLGFYSLSNIILNEKAGDGRHLLSDVVELGRTISPFLRNPLIFNLYLLVVKLHEKNVSRIPDHLIPEFRDGCIWDGFEPYFLLRIVESNEHCQSDKLEGCSRIYNTIIASGLSEQAVLIDSSVINNKIPCKDSHSHSEPNEDVNMHDHQILDIWFTFIQLLENEDYWVRQRLALDIQMSFTLERCGRCSHAGKFSNQVEKVIALCFDHLLSLVTGLSTLII</sequence>
<comment type="caution">
    <text evidence="6">The sequence shown here is derived from an EMBL/GenBank/DDBJ whole genome shotgun (WGS) entry which is preliminary data.</text>
</comment>
<dbReference type="PANTHER" id="PTHR14387:SF0">
    <property type="entry name" value="DUF2428 DOMAIN-CONTAINING PROTEIN"/>
    <property type="match status" value="1"/>
</dbReference>
<evidence type="ECO:0000259" key="4">
    <source>
        <dbReference type="Pfam" id="PF25150"/>
    </source>
</evidence>
<evidence type="ECO:0000313" key="6">
    <source>
        <dbReference type="EMBL" id="KAF3950552.1"/>
    </source>
</evidence>
<dbReference type="GO" id="GO:0005829">
    <property type="term" value="C:cytosol"/>
    <property type="evidence" value="ECO:0007669"/>
    <property type="project" value="TreeGrafter"/>
</dbReference>
<dbReference type="SUPFAM" id="SSF48371">
    <property type="entry name" value="ARM repeat"/>
    <property type="match status" value="1"/>
</dbReference>
<proteinExistence type="inferred from homology"/>
<evidence type="ECO:0008006" key="8">
    <source>
        <dbReference type="Google" id="ProtNLM"/>
    </source>
</evidence>
<gene>
    <name evidence="6" type="ORF">CMV_023709</name>
</gene>
<feature type="domain" description="DUF2428" evidence="3">
    <location>
        <begin position="1039"/>
        <end position="1372"/>
    </location>
</feature>
<accession>A0A8J4QJX8</accession>
<dbReference type="Pfam" id="PF10350">
    <property type="entry name" value="DUF2428"/>
    <property type="match status" value="1"/>
</dbReference>
<dbReference type="GO" id="GO:0030488">
    <property type="term" value="P:tRNA methylation"/>
    <property type="evidence" value="ECO:0007669"/>
    <property type="project" value="TreeGrafter"/>
</dbReference>
<dbReference type="InterPro" id="IPR056843">
    <property type="entry name" value="THADA-like_TPR"/>
</dbReference>
<organism evidence="6 7">
    <name type="scientific">Castanea mollissima</name>
    <name type="common">Chinese chestnut</name>
    <dbReference type="NCBI Taxonomy" id="60419"/>
    <lineage>
        <taxon>Eukaryota</taxon>
        <taxon>Viridiplantae</taxon>
        <taxon>Streptophyta</taxon>
        <taxon>Embryophyta</taxon>
        <taxon>Tracheophyta</taxon>
        <taxon>Spermatophyta</taxon>
        <taxon>Magnoliopsida</taxon>
        <taxon>eudicotyledons</taxon>
        <taxon>Gunneridae</taxon>
        <taxon>Pentapetalae</taxon>
        <taxon>rosids</taxon>
        <taxon>fabids</taxon>
        <taxon>Fagales</taxon>
        <taxon>Fagaceae</taxon>
        <taxon>Castanea</taxon>
    </lineage>
</organism>
<dbReference type="OrthoDB" id="73997at2759"/>
<reference evidence="6" key="1">
    <citation type="submission" date="2020-03" db="EMBL/GenBank/DDBJ databases">
        <title>Castanea mollissima Vanexum genome sequencing.</title>
        <authorList>
            <person name="Staton M."/>
        </authorList>
    </citation>
    <scope>NUCLEOTIDE SEQUENCE</scope>
    <source>
        <tissue evidence="6">Leaf</tissue>
    </source>
</reference>
<protein>
    <recommendedName>
        <fullName evidence="8">DUF2428 domain-containing protein</fullName>
    </recommendedName>
</protein>
<dbReference type="InterPro" id="IPR056842">
    <property type="entry name" value="THADA-like_TPR_C"/>
</dbReference>
<evidence type="ECO:0000256" key="2">
    <source>
        <dbReference type="ARBA" id="ARBA00022694"/>
    </source>
</evidence>
<evidence type="ECO:0000259" key="3">
    <source>
        <dbReference type="Pfam" id="PF10350"/>
    </source>
</evidence>
<dbReference type="EMBL" id="JRKL02005393">
    <property type="protein sequence ID" value="KAF3950552.1"/>
    <property type="molecule type" value="Genomic_DNA"/>
</dbReference>
<dbReference type="InterPro" id="IPR019442">
    <property type="entry name" value="THADA/TRM732_DUF2428"/>
</dbReference>
<dbReference type="Pfam" id="PF25150">
    <property type="entry name" value="TPR_Trm732"/>
    <property type="match status" value="1"/>
</dbReference>
<keyword evidence="2" id="KW-0819">tRNA processing</keyword>
<dbReference type="Proteomes" id="UP000737018">
    <property type="component" value="Unassembled WGS sequence"/>
</dbReference>
<feature type="domain" description="tRNA (32-2'-O)-methyltransferase regulator THADA-like C-terminal TPR repeats region" evidence="5">
    <location>
        <begin position="1374"/>
        <end position="1560"/>
    </location>
</feature>
<evidence type="ECO:0000313" key="7">
    <source>
        <dbReference type="Proteomes" id="UP000737018"/>
    </source>
</evidence>
<name>A0A8J4QJX8_9ROSI</name>
<feature type="domain" description="tRNA (32-2'-O)-methyltransferase regulator THADA-like TPR repeats region" evidence="4">
    <location>
        <begin position="682"/>
        <end position="884"/>
    </location>
</feature>
<dbReference type="InterPro" id="IPR016024">
    <property type="entry name" value="ARM-type_fold"/>
</dbReference>
<dbReference type="PANTHER" id="PTHR14387">
    <property type="entry name" value="THADA/DEATH RECEPTOR INTERACTING PROTEIN"/>
    <property type="match status" value="1"/>
</dbReference>
<evidence type="ECO:0000259" key="5">
    <source>
        <dbReference type="Pfam" id="PF25151"/>
    </source>
</evidence>
<dbReference type="Pfam" id="PF25151">
    <property type="entry name" value="TPR_Trm732_C"/>
    <property type="match status" value="1"/>
</dbReference>
<evidence type="ECO:0000256" key="1">
    <source>
        <dbReference type="ARBA" id="ARBA00010409"/>
    </source>
</evidence>
<dbReference type="InterPro" id="IPR051954">
    <property type="entry name" value="tRNA_methyltransferase_THADA"/>
</dbReference>
<comment type="similarity">
    <text evidence="1">Belongs to the THADA family.</text>
</comment>
<keyword evidence="7" id="KW-1185">Reference proteome</keyword>